<comment type="caution">
    <text evidence="2">The sequence shown here is derived from an EMBL/GenBank/DDBJ whole genome shotgun (WGS) entry which is preliminary data.</text>
</comment>
<feature type="domain" description="N-acetyltransferase" evidence="1">
    <location>
        <begin position="6"/>
        <end position="146"/>
    </location>
</feature>
<proteinExistence type="predicted"/>
<dbReference type="RefSeq" id="WP_186935893.1">
    <property type="nucleotide sequence ID" value="NZ_JACOPS010000004.1"/>
</dbReference>
<dbReference type="PANTHER" id="PTHR13355:SF11">
    <property type="entry name" value="GLUCOSAMINE 6-PHOSPHATE N-ACETYLTRANSFERASE"/>
    <property type="match status" value="1"/>
</dbReference>
<reference evidence="2 3" key="1">
    <citation type="submission" date="2020-08" db="EMBL/GenBank/DDBJ databases">
        <title>Genome public.</title>
        <authorList>
            <person name="Liu C."/>
            <person name="Sun Q."/>
        </authorList>
    </citation>
    <scope>NUCLEOTIDE SEQUENCE [LARGE SCALE GENOMIC DNA]</scope>
    <source>
        <strain evidence="2 3">NSJ-71</strain>
    </source>
</reference>
<gene>
    <name evidence="2" type="ORF">H8R91_09850</name>
</gene>
<evidence type="ECO:0000259" key="1">
    <source>
        <dbReference type="PROSITE" id="PS51186"/>
    </source>
</evidence>
<evidence type="ECO:0000313" key="2">
    <source>
        <dbReference type="EMBL" id="MBC5728813.1"/>
    </source>
</evidence>
<name>A0ABR7HMQ5_9FIRM</name>
<dbReference type="Proteomes" id="UP000636755">
    <property type="component" value="Unassembled WGS sequence"/>
</dbReference>
<dbReference type="InterPro" id="IPR000182">
    <property type="entry name" value="GNAT_dom"/>
</dbReference>
<dbReference type="PANTHER" id="PTHR13355">
    <property type="entry name" value="GLUCOSAMINE 6-PHOSPHATE N-ACETYLTRANSFERASE"/>
    <property type="match status" value="1"/>
</dbReference>
<dbReference type="InterPro" id="IPR016181">
    <property type="entry name" value="Acyl_CoA_acyltransferase"/>
</dbReference>
<dbReference type="Gene3D" id="3.40.630.30">
    <property type="match status" value="1"/>
</dbReference>
<organism evidence="2 3">
    <name type="scientific">Ruminococcus intestinalis</name>
    <dbReference type="NCBI Taxonomy" id="2763066"/>
    <lineage>
        <taxon>Bacteria</taxon>
        <taxon>Bacillati</taxon>
        <taxon>Bacillota</taxon>
        <taxon>Clostridia</taxon>
        <taxon>Eubacteriales</taxon>
        <taxon>Oscillospiraceae</taxon>
        <taxon>Ruminococcus</taxon>
    </lineage>
</organism>
<dbReference type="EMBL" id="JACOPS010000004">
    <property type="protein sequence ID" value="MBC5728813.1"/>
    <property type="molecule type" value="Genomic_DNA"/>
</dbReference>
<keyword evidence="3" id="KW-1185">Reference proteome</keyword>
<dbReference type="InterPro" id="IPR039143">
    <property type="entry name" value="GNPNAT1-like"/>
</dbReference>
<accession>A0ABR7HMQ5</accession>
<sequence>MEWIFKSFDELTNEELYAVLKLRFEVFVIEQNCLETDPDDKDQKCMHLILEDDGKIIGYARILPPNLSYDEPSIGRIVLDKTYRGKGLGREIVQKCIDFIHNIMKIQKIRISGQAYLLDFYKSFGFVVTEGPYLEDKIPHYQMLLS</sequence>
<dbReference type="SUPFAM" id="SSF55729">
    <property type="entry name" value="Acyl-CoA N-acyltransferases (Nat)"/>
    <property type="match status" value="1"/>
</dbReference>
<protein>
    <submittedName>
        <fullName evidence="2">GNAT family N-acetyltransferase</fullName>
    </submittedName>
</protein>
<dbReference type="PROSITE" id="PS51186">
    <property type="entry name" value="GNAT"/>
    <property type="match status" value="1"/>
</dbReference>
<evidence type="ECO:0000313" key="3">
    <source>
        <dbReference type="Proteomes" id="UP000636755"/>
    </source>
</evidence>
<dbReference type="CDD" id="cd04301">
    <property type="entry name" value="NAT_SF"/>
    <property type="match status" value="1"/>
</dbReference>
<dbReference type="Pfam" id="PF13673">
    <property type="entry name" value="Acetyltransf_10"/>
    <property type="match status" value="1"/>
</dbReference>